<proteinExistence type="predicted"/>
<dbReference type="Proteomes" id="UP000323866">
    <property type="component" value="Unassembled WGS sequence"/>
</dbReference>
<keyword evidence="1" id="KW-0645">Protease</keyword>
<evidence type="ECO:0000256" key="2">
    <source>
        <dbReference type="ARBA" id="ARBA00022723"/>
    </source>
</evidence>
<evidence type="ECO:0000259" key="6">
    <source>
        <dbReference type="Pfam" id="PF01833"/>
    </source>
</evidence>
<dbReference type="GO" id="GO:0031012">
    <property type="term" value="C:extracellular matrix"/>
    <property type="evidence" value="ECO:0007669"/>
    <property type="project" value="InterPro"/>
</dbReference>
<comment type="caution">
    <text evidence="7">The sequence shown here is derived from an EMBL/GenBank/DDBJ whole genome shotgun (WGS) entry which is preliminary data.</text>
</comment>
<dbReference type="InterPro" id="IPR002909">
    <property type="entry name" value="IPT_dom"/>
</dbReference>
<sequence length="725" mass="79772">MEYRFTHLFSSSQKNSLFTFLVILGLLCSTAARGQETCLLIPLSLEERVQAAEVVVEGKVTAQRSFWDDQHHNIYTAHQVEVYKVFKGSPTTSTVEIITEGGQVGLDIHVYSATLQLKPQQQGIFFLQAAKKGAAQARYSVFGSMQGFIKYRLSEGTAHDPFQQYASIPLEVYGSLARLSGSSPRTVKANTALEAALAPPKTTSNQRRLIPLITNLSPLNLRAGTGDVLTITGSNFGSTRGSGYVEFRNADDGGKTFVKPLNADYLSWTDTEIKVKVPSYGIDGGTAGSGVVRVINSDPNTATSALSLTIIYAHSNVGYESEEQKISMQSVQPRLIAPNGQGGGYLFRFGASFESNTPALYAFKRAMNEWSCKTYINWNTVSNAAVANTAEDNINSVRFANSGELPTNVLGRTISRYRGCILNGTTVNFWVREIDMEFSPRSDWQYGPDAATNRQFDFQSVVVHELGHAHQLSHLILPRAVMHYAVAAGQVSRTLSPESDIAGGNYVMAQSATLPPCNVNPMKPRTANDCAIPVELIELTAQLTGTNQVLLQWNTKQETGLTEFVVERSGDGVSYTAIGRVPGSGTSTTPRSYTFTDPAPLPQLNYYRLRLVKTTGTQEFSEVVQIAGPSFVRQLAPNPGGNQTTLYFNPSEVDVLHMAIYNVAGQLYREWSLTLTPGSNKYDFTLFPSREDEKKNEYYPVRRGLFLIKWSTSRESGVIRYLKLE</sequence>
<dbReference type="GO" id="GO:0004222">
    <property type="term" value="F:metalloendopeptidase activity"/>
    <property type="evidence" value="ECO:0007669"/>
    <property type="project" value="InterPro"/>
</dbReference>
<dbReference type="GO" id="GO:0006508">
    <property type="term" value="P:proteolysis"/>
    <property type="evidence" value="ECO:0007669"/>
    <property type="project" value="UniProtKB-KW"/>
</dbReference>
<dbReference type="Gene3D" id="2.60.40.10">
    <property type="entry name" value="Immunoglobulins"/>
    <property type="match status" value="2"/>
</dbReference>
<dbReference type="SUPFAM" id="SSF55486">
    <property type="entry name" value="Metalloproteases ('zincins'), catalytic domain"/>
    <property type="match status" value="1"/>
</dbReference>
<reference evidence="7 8" key="1">
    <citation type="submission" date="2019-07" db="EMBL/GenBank/DDBJ databases">
        <authorList>
            <person name="Qu J.-H."/>
        </authorList>
    </citation>
    <scope>NUCLEOTIDE SEQUENCE [LARGE SCALE GENOMIC DNA]</scope>
    <source>
        <strain evidence="7 8">MDT1-10-3</strain>
    </source>
</reference>
<evidence type="ECO:0000259" key="5">
    <source>
        <dbReference type="Pfam" id="PF00413"/>
    </source>
</evidence>
<gene>
    <name evidence="7" type="ORF">FOE74_00385</name>
</gene>
<keyword evidence="3" id="KW-0378">Hydrolase</keyword>
<dbReference type="GO" id="GO:0008270">
    <property type="term" value="F:zinc ion binding"/>
    <property type="evidence" value="ECO:0007669"/>
    <property type="project" value="InterPro"/>
</dbReference>
<dbReference type="AlphaFoldDB" id="A0A5M8QSC8"/>
<protein>
    <submittedName>
        <fullName evidence="7">Uncharacterized protein</fullName>
    </submittedName>
</protein>
<dbReference type="SUPFAM" id="SSF81296">
    <property type="entry name" value="E set domains"/>
    <property type="match status" value="1"/>
</dbReference>
<reference evidence="7 8" key="2">
    <citation type="submission" date="2019-09" db="EMBL/GenBank/DDBJ databases">
        <title>A bacterium isolated from glacier soil.</title>
        <authorList>
            <person name="Liu Q."/>
        </authorList>
    </citation>
    <scope>NUCLEOTIDE SEQUENCE [LARGE SCALE GENOMIC DNA]</scope>
    <source>
        <strain evidence="7 8">MDT1-10-3</strain>
    </source>
</reference>
<dbReference type="Pfam" id="PF00413">
    <property type="entry name" value="Peptidase_M10"/>
    <property type="match status" value="1"/>
</dbReference>
<evidence type="ECO:0000256" key="1">
    <source>
        <dbReference type="ARBA" id="ARBA00022670"/>
    </source>
</evidence>
<evidence type="ECO:0000256" key="3">
    <source>
        <dbReference type="ARBA" id="ARBA00022801"/>
    </source>
</evidence>
<accession>A0A5M8QSC8</accession>
<organism evidence="7 8">
    <name type="scientific">Rufibacter glacialis</name>
    <dbReference type="NCBI Taxonomy" id="1259555"/>
    <lineage>
        <taxon>Bacteria</taxon>
        <taxon>Pseudomonadati</taxon>
        <taxon>Bacteroidota</taxon>
        <taxon>Cytophagia</taxon>
        <taxon>Cytophagales</taxon>
        <taxon>Hymenobacteraceae</taxon>
        <taxon>Rufibacter</taxon>
    </lineage>
</organism>
<dbReference type="InterPro" id="IPR013783">
    <property type="entry name" value="Ig-like_fold"/>
</dbReference>
<evidence type="ECO:0000313" key="7">
    <source>
        <dbReference type="EMBL" id="KAA6438131.1"/>
    </source>
</evidence>
<dbReference type="CDD" id="cd00102">
    <property type="entry name" value="IPT"/>
    <property type="match status" value="1"/>
</dbReference>
<dbReference type="OrthoDB" id="7574679at2"/>
<keyword evidence="2" id="KW-0479">Metal-binding</keyword>
<dbReference type="InterPro" id="IPR014756">
    <property type="entry name" value="Ig_E-set"/>
</dbReference>
<evidence type="ECO:0000313" key="8">
    <source>
        <dbReference type="Proteomes" id="UP000323866"/>
    </source>
</evidence>
<dbReference type="InterPro" id="IPR001818">
    <property type="entry name" value="Pept_M10_metallopeptidase"/>
</dbReference>
<keyword evidence="4" id="KW-0862">Zinc</keyword>
<feature type="domain" description="IPT/TIG" evidence="6">
    <location>
        <begin position="211"/>
        <end position="305"/>
    </location>
</feature>
<dbReference type="EMBL" id="VKKZ01000001">
    <property type="protein sequence ID" value="KAA6438131.1"/>
    <property type="molecule type" value="Genomic_DNA"/>
</dbReference>
<dbReference type="InterPro" id="IPR024079">
    <property type="entry name" value="MetalloPept_cat_dom_sf"/>
</dbReference>
<name>A0A5M8QSC8_9BACT</name>
<dbReference type="Gene3D" id="3.40.390.10">
    <property type="entry name" value="Collagenase (Catalytic Domain)"/>
    <property type="match status" value="1"/>
</dbReference>
<dbReference type="Pfam" id="PF01833">
    <property type="entry name" value="TIG"/>
    <property type="match status" value="1"/>
</dbReference>
<feature type="domain" description="Peptidase M10 metallopeptidase" evidence="5">
    <location>
        <begin position="431"/>
        <end position="503"/>
    </location>
</feature>
<evidence type="ECO:0000256" key="4">
    <source>
        <dbReference type="ARBA" id="ARBA00022833"/>
    </source>
</evidence>